<reference evidence="2 3" key="1">
    <citation type="submission" date="2024-03" db="EMBL/GenBank/DDBJ databases">
        <title>Two novel species of the genus Flavobacterium exhibiting potentially degradation of complex polysaccharides.</title>
        <authorList>
            <person name="Lian X."/>
        </authorList>
    </citation>
    <scope>NUCLEOTIDE SEQUENCE [LARGE SCALE GENOMIC DNA]</scope>
    <source>
        <strain evidence="2 3">N6</strain>
    </source>
</reference>
<gene>
    <name evidence="2" type="ORF">WFZ86_13655</name>
</gene>
<evidence type="ECO:0000313" key="3">
    <source>
        <dbReference type="Proteomes" id="UP001468798"/>
    </source>
</evidence>
<proteinExistence type="predicted"/>
<dbReference type="RefSeq" id="WP_342692443.1">
    <property type="nucleotide sequence ID" value="NZ_JBCGDP010000013.1"/>
</dbReference>
<organism evidence="2 3">
    <name type="scientific">Flavobacterium polysaccharolyticum</name>
    <dbReference type="NCBI Taxonomy" id="3133148"/>
    <lineage>
        <taxon>Bacteria</taxon>
        <taxon>Pseudomonadati</taxon>
        <taxon>Bacteroidota</taxon>
        <taxon>Flavobacteriia</taxon>
        <taxon>Flavobacteriales</taxon>
        <taxon>Flavobacteriaceae</taxon>
        <taxon>Flavobacterium</taxon>
    </lineage>
</organism>
<feature type="domain" description="Transposase InsH N-terminal" evidence="1">
    <location>
        <begin position="16"/>
        <end position="76"/>
    </location>
</feature>
<evidence type="ECO:0000259" key="1">
    <source>
        <dbReference type="Pfam" id="PF05598"/>
    </source>
</evidence>
<dbReference type="InterPro" id="IPR008490">
    <property type="entry name" value="Transposase_InsH_N"/>
</dbReference>
<accession>A0ABU9NQG7</accession>
<sequence length="76" mass="8822">MQHISGISRQQLQLSSLEDKITLDNPVRFIEAFVEHISLELLGFTTRILKSEGRPSFESKVFLILYLYGYFNSLRS</sequence>
<dbReference type="EMBL" id="JBCGDP010000013">
    <property type="protein sequence ID" value="MEM0577550.1"/>
    <property type="molecule type" value="Genomic_DNA"/>
</dbReference>
<dbReference type="Proteomes" id="UP001468798">
    <property type="component" value="Unassembled WGS sequence"/>
</dbReference>
<protein>
    <recommendedName>
        <fullName evidence="1">Transposase InsH N-terminal domain-containing protein</fullName>
    </recommendedName>
</protein>
<keyword evidence="3" id="KW-1185">Reference proteome</keyword>
<evidence type="ECO:0000313" key="2">
    <source>
        <dbReference type="EMBL" id="MEM0577550.1"/>
    </source>
</evidence>
<comment type="caution">
    <text evidence="2">The sequence shown here is derived from an EMBL/GenBank/DDBJ whole genome shotgun (WGS) entry which is preliminary data.</text>
</comment>
<dbReference type="Pfam" id="PF05598">
    <property type="entry name" value="DUF772"/>
    <property type="match status" value="1"/>
</dbReference>
<name>A0ABU9NQG7_9FLAO</name>